<protein>
    <recommendedName>
        <fullName evidence="1">DUF4143 domain-containing protein</fullName>
    </recommendedName>
</protein>
<dbReference type="InterPro" id="IPR025420">
    <property type="entry name" value="DUF4143"/>
</dbReference>
<keyword evidence="3" id="KW-1185">Reference proteome</keyword>
<dbReference type="Proteomes" id="UP000199577">
    <property type="component" value="Unassembled WGS sequence"/>
</dbReference>
<name>A0A1I1FX15_9SPHI</name>
<evidence type="ECO:0000313" key="3">
    <source>
        <dbReference type="Proteomes" id="UP000199577"/>
    </source>
</evidence>
<dbReference type="PANTHER" id="PTHR33295">
    <property type="entry name" value="ATPASE"/>
    <property type="match status" value="1"/>
</dbReference>
<sequence length="163" mass="18856">MQGRTCCCLTIMEYLSYLEDSHLLHFVPKFDYSQRKQLVNPRKVYAIDTGLVNVNSASFTDDSGRLLENMVYLHLRRQYKDIFYFSGKGECDFVAFHKGNMQVAIQVCYHLNADNLDRELNGMVEALDFFNCAEGLLVTHAQRDEFEKAGKRITVLPAHEYLI</sequence>
<proteinExistence type="predicted"/>
<gene>
    <name evidence="2" type="ORF">SAMN05421747_103197</name>
</gene>
<organism evidence="2 3">
    <name type="scientific">Parapedobacter composti</name>
    <dbReference type="NCBI Taxonomy" id="623281"/>
    <lineage>
        <taxon>Bacteria</taxon>
        <taxon>Pseudomonadati</taxon>
        <taxon>Bacteroidota</taxon>
        <taxon>Sphingobacteriia</taxon>
        <taxon>Sphingobacteriales</taxon>
        <taxon>Sphingobacteriaceae</taxon>
        <taxon>Parapedobacter</taxon>
    </lineage>
</organism>
<evidence type="ECO:0000259" key="1">
    <source>
        <dbReference type="Pfam" id="PF13635"/>
    </source>
</evidence>
<accession>A0A1I1FX15</accession>
<feature type="domain" description="DUF4143" evidence="1">
    <location>
        <begin position="10"/>
        <end position="109"/>
    </location>
</feature>
<dbReference type="AlphaFoldDB" id="A0A1I1FX15"/>
<dbReference type="Pfam" id="PF13635">
    <property type="entry name" value="DUF4143"/>
    <property type="match status" value="1"/>
</dbReference>
<dbReference type="STRING" id="623281.SAMN05421747_103197"/>
<dbReference type="PANTHER" id="PTHR33295:SF8">
    <property type="entry name" value="AAA+ ATPASE DOMAIN-CONTAINING PROTEIN"/>
    <property type="match status" value="1"/>
</dbReference>
<evidence type="ECO:0000313" key="2">
    <source>
        <dbReference type="EMBL" id="SFC03586.1"/>
    </source>
</evidence>
<dbReference type="EMBL" id="FOLL01000003">
    <property type="protein sequence ID" value="SFC03586.1"/>
    <property type="molecule type" value="Genomic_DNA"/>
</dbReference>
<reference evidence="3" key="1">
    <citation type="submission" date="2016-10" db="EMBL/GenBank/DDBJ databases">
        <authorList>
            <person name="Varghese N."/>
            <person name="Submissions S."/>
        </authorList>
    </citation>
    <scope>NUCLEOTIDE SEQUENCE [LARGE SCALE GENOMIC DNA]</scope>
    <source>
        <strain evidence="3">DSM 22900</strain>
    </source>
</reference>